<evidence type="ECO:0000313" key="3">
    <source>
        <dbReference type="Proteomes" id="UP000662747"/>
    </source>
</evidence>
<keyword evidence="3" id="KW-1185">Reference proteome</keyword>
<accession>A0ABX7NQW4</accession>
<evidence type="ECO:0000256" key="1">
    <source>
        <dbReference type="SAM" id="Phobius"/>
    </source>
</evidence>
<keyword evidence="1" id="KW-0812">Transmembrane</keyword>
<evidence type="ECO:0000313" key="2">
    <source>
        <dbReference type="EMBL" id="QSQ21251.1"/>
    </source>
</evidence>
<keyword evidence="1" id="KW-1133">Transmembrane helix</keyword>
<proteinExistence type="predicted"/>
<feature type="transmembrane region" description="Helical" evidence="1">
    <location>
        <begin position="30"/>
        <end position="50"/>
    </location>
</feature>
<dbReference type="EMBL" id="CP071090">
    <property type="protein sequence ID" value="QSQ21251.1"/>
    <property type="molecule type" value="Genomic_DNA"/>
</dbReference>
<keyword evidence="1" id="KW-0472">Membrane</keyword>
<reference evidence="2 3" key="1">
    <citation type="submission" date="2021-02" db="EMBL/GenBank/DDBJ databases">
        <title>De Novo genome assembly of isolated myxobacteria.</title>
        <authorList>
            <person name="Stevens D.C."/>
        </authorList>
    </citation>
    <scope>NUCLEOTIDE SEQUENCE [LARGE SCALE GENOMIC DNA]</scope>
    <source>
        <strain evidence="3">SCPEA02</strain>
    </source>
</reference>
<gene>
    <name evidence="2" type="ORF">JY651_39665</name>
</gene>
<organism evidence="2 3">
    <name type="scientific">Pyxidicoccus parkwayensis</name>
    <dbReference type="NCBI Taxonomy" id="2813578"/>
    <lineage>
        <taxon>Bacteria</taxon>
        <taxon>Pseudomonadati</taxon>
        <taxon>Myxococcota</taxon>
        <taxon>Myxococcia</taxon>
        <taxon>Myxococcales</taxon>
        <taxon>Cystobacterineae</taxon>
        <taxon>Myxococcaceae</taxon>
        <taxon>Pyxidicoccus</taxon>
    </lineage>
</organism>
<name>A0ABX7NQW4_9BACT</name>
<sequence length="121" mass="13585">MHRSLVQPSSPVPPLDEEAEVARGPSRLRWALVLSALVLAGVLLAVAGWLESEQRAILSLEPSARAALFQETWEGFEQLCVEGPRDAFVERCREQAHFLQLFPECKGTCVEQARLRTRAFR</sequence>
<dbReference type="RefSeq" id="WP_206722830.1">
    <property type="nucleotide sequence ID" value="NZ_CP071090.1"/>
</dbReference>
<protein>
    <submittedName>
        <fullName evidence="2">Uncharacterized protein</fullName>
    </submittedName>
</protein>
<dbReference type="Proteomes" id="UP000662747">
    <property type="component" value="Chromosome"/>
</dbReference>